<feature type="compositionally biased region" description="Basic and acidic residues" evidence="18">
    <location>
        <begin position="91"/>
        <end position="103"/>
    </location>
</feature>
<keyword evidence="8" id="KW-0106">Calcium</keyword>
<dbReference type="GO" id="GO:0036444">
    <property type="term" value="P:calcium import into the mitochondrion"/>
    <property type="evidence" value="ECO:0007669"/>
    <property type="project" value="TreeGrafter"/>
</dbReference>
<reference evidence="23" key="1">
    <citation type="submission" date="2015-06" db="EMBL/GenBank/DDBJ databases">
        <authorList>
            <person name="van de Sande W.W.J."/>
        </authorList>
    </citation>
    <scope>NUCLEOTIDE SEQUENCE [LARGE SCALE GENOMIC DNA]</scope>
    <source>
        <strain evidence="23">mm55</strain>
    </source>
</reference>
<feature type="compositionally biased region" description="Basic and acidic residues" evidence="18">
    <location>
        <begin position="192"/>
        <end position="220"/>
    </location>
</feature>
<evidence type="ECO:0000256" key="12">
    <source>
        <dbReference type="ARBA" id="ARBA00023136"/>
    </source>
</evidence>
<evidence type="ECO:0000259" key="20">
    <source>
        <dbReference type="Pfam" id="PF04678"/>
    </source>
</evidence>
<reference evidence="21 23" key="3">
    <citation type="submission" date="2016-01" db="EMBL/GenBank/DDBJ databases">
        <title>Madurella mycetomatis genome sequencing.</title>
        <authorList>
            <person name="Van De Sande W."/>
        </authorList>
    </citation>
    <scope>NUCLEOTIDE SEQUENCE [LARGE SCALE GENOMIC DNA]</scope>
    <source>
        <strain evidence="23">mm55</strain>
        <strain evidence="21">Mm55</strain>
    </source>
</reference>
<keyword evidence="3" id="KW-0813">Transport</keyword>
<feature type="region of interest" description="Disordered" evidence="18">
    <location>
        <begin position="36"/>
        <end position="113"/>
    </location>
</feature>
<keyword evidence="7" id="KW-0999">Mitochondrion inner membrane</keyword>
<keyword evidence="23" id="KW-1185">Reference proteome</keyword>
<dbReference type="GO" id="GO:1990246">
    <property type="term" value="C:uniplex complex"/>
    <property type="evidence" value="ECO:0007669"/>
    <property type="project" value="TreeGrafter"/>
</dbReference>
<comment type="caution">
    <text evidence="21">The sequence shown here is derived from an EMBL/GenBank/DDBJ whole genome shotgun (WGS) entry which is preliminary data.</text>
</comment>
<organism evidence="21 23">
    <name type="scientific">Madurella mycetomatis</name>
    <dbReference type="NCBI Taxonomy" id="100816"/>
    <lineage>
        <taxon>Eukaryota</taxon>
        <taxon>Fungi</taxon>
        <taxon>Dikarya</taxon>
        <taxon>Ascomycota</taxon>
        <taxon>Pezizomycotina</taxon>
        <taxon>Sordariomycetes</taxon>
        <taxon>Sordariomycetidae</taxon>
        <taxon>Sordariales</taxon>
        <taxon>Sordariales incertae sedis</taxon>
        <taxon>Madurella</taxon>
    </lineage>
</organism>
<feature type="compositionally biased region" description="Polar residues" evidence="18">
    <location>
        <begin position="36"/>
        <end position="53"/>
    </location>
</feature>
<feature type="transmembrane region" description="Helical" evidence="19">
    <location>
        <begin position="327"/>
        <end position="347"/>
    </location>
</feature>
<evidence type="ECO:0000256" key="2">
    <source>
        <dbReference type="ARBA" id="ARBA00005653"/>
    </source>
</evidence>
<evidence type="ECO:0000256" key="10">
    <source>
        <dbReference type="ARBA" id="ARBA00023065"/>
    </source>
</evidence>
<feature type="compositionally biased region" description="Basic and acidic residues" evidence="18">
    <location>
        <begin position="446"/>
        <end position="468"/>
    </location>
</feature>
<gene>
    <name evidence="22" type="ORF">MMYC01_204534</name>
    <name evidence="21" type="ORF">MMYC01_207998</name>
</gene>
<keyword evidence="9 19" id="KW-1133">Transmembrane helix</keyword>
<evidence type="ECO:0000256" key="4">
    <source>
        <dbReference type="ARBA" id="ARBA00022568"/>
    </source>
</evidence>
<evidence type="ECO:0000256" key="3">
    <source>
        <dbReference type="ARBA" id="ARBA00022448"/>
    </source>
</evidence>
<dbReference type="AlphaFoldDB" id="A0A175VWM1"/>
<protein>
    <recommendedName>
        <fullName evidence="16">Calcium uniporter protein, mitochondrial</fullName>
    </recommendedName>
</protein>
<keyword evidence="4" id="KW-0109">Calcium transport</keyword>
<keyword evidence="11" id="KW-0496">Mitochondrion</keyword>
<dbReference type="Pfam" id="PF04678">
    <property type="entry name" value="MCU"/>
    <property type="match status" value="1"/>
</dbReference>
<evidence type="ECO:0000313" key="21">
    <source>
        <dbReference type="EMBL" id="KXX75645.1"/>
    </source>
</evidence>
<dbReference type="EMBL" id="LCTW02000257">
    <property type="protein sequence ID" value="KXX75645.1"/>
    <property type="molecule type" value="Genomic_DNA"/>
</dbReference>
<dbReference type="GO" id="GO:0015292">
    <property type="term" value="F:uniporter activity"/>
    <property type="evidence" value="ECO:0007669"/>
    <property type="project" value="TreeGrafter"/>
</dbReference>
<dbReference type="VEuPathDB" id="FungiDB:MMYC01_207998"/>
<dbReference type="EMBL" id="LCTW02000090">
    <property type="protein sequence ID" value="KXX79327.1"/>
    <property type="molecule type" value="Genomic_DNA"/>
</dbReference>
<evidence type="ECO:0000256" key="1">
    <source>
        <dbReference type="ARBA" id="ARBA00004448"/>
    </source>
</evidence>
<keyword evidence="5" id="KW-0107">Calcium channel</keyword>
<dbReference type="PANTHER" id="PTHR13462">
    <property type="entry name" value="CALCIUM UNIPORTER PROTEIN, MITOCHONDRIAL"/>
    <property type="match status" value="1"/>
</dbReference>
<dbReference type="VEuPathDB" id="FungiDB:MMYC01_204534"/>
<dbReference type="Proteomes" id="UP000078237">
    <property type="component" value="Unassembled WGS sequence"/>
</dbReference>
<evidence type="ECO:0000256" key="5">
    <source>
        <dbReference type="ARBA" id="ARBA00022673"/>
    </source>
</evidence>
<evidence type="ECO:0000256" key="7">
    <source>
        <dbReference type="ARBA" id="ARBA00022792"/>
    </source>
</evidence>
<proteinExistence type="inferred from homology"/>
<dbReference type="OrthoDB" id="278338at2759"/>
<evidence type="ECO:0000256" key="18">
    <source>
        <dbReference type="SAM" id="MobiDB-lite"/>
    </source>
</evidence>
<evidence type="ECO:0000313" key="22">
    <source>
        <dbReference type="EMBL" id="KXX79327.1"/>
    </source>
</evidence>
<name>A0A175VWM1_9PEZI</name>
<evidence type="ECO:0000256" key="15">
    <source>
        <dbReference type="ARBA" id="ARBA00044966"/>
    </source>
</evidence>
<evidence type="ECO:0000256" key="13">
    <source>
        <dbReference type="ARBA" id="ARBA00023303"/>
    </source>
</evidence>
<dbReference type="InterPro" id="IPR006769">
    <property type="entry name" value="MCU_C"/>
</dbReference>
<keyword evidence="6 19" id="KW-0812">Transmembrane</keyword>
<keyword evidence="10" id="KW-0406">Ion transport</keyword>
<reference evidence="21" key="2">
    <citation type="submission" date="2015-06" db="EMBL/GenBank/DDBJ databases">
        <authorList>
            <person name="Hoefler B.C."/>
            <person name="Straight P.D."/>
        </authorList>
    </citation>
    <scope>NUCLEOTIDE SEQUENCE [LARGE SCALE GENOMIC DNA]</scope>
    <source>
        <strain evidence="21">Mm55</strain>
    </source>
</reference>
<sequence>MSNAFRRLQRQLIHGSSGWHLPARCGHRSPFAHHSWSTPTYQWPRTASTSPEPNKTESDAKAERLDREVLGQQEQEVKARQSQVKRPWHRQGSDRPPVVKDSGEPSPVTKGKLLTTPTRLLKLILPLPIVVEKDRDNNHAHDYGRSISPNDTIQPLALLIHPQQPLSYVERLIQAEIPPVVEDGKEKIPSVYFRAEDTEHGDNKPTTRSEARQRDEHGGSRSDGSTHVASYSGLGREGPDRDRSDKNWVRWSNSTEMGDFIRDAARGREFVVEIEGHHVEMRVSVPSFNDRTYYMRSRLRKMSRQIDQLSHIKRECDLLAHKGANRLAKGGFALLAGWWGVVYYVSFHTEFGWDLVEPVTYLAGLTTIMGGYLWFLYISKDLSYKAAMNVTVSRRQNILYEARGFEPQKWEQLVQEANALRREIKVIAVEYDVDWDEARDVGDEVKDVLDHEKSGTEDKIQSAEKTNDEEFTEEERKKKKKEKKKKKDELGRISDSWQDSRQSGRQGSGSPKT</sequence>
<evidence type="ECO:0000256" key="19">
    <source>
        <dbReference type="SAM" id="Phobius"/>
    </source>
</evidence>
<comment type="similarity">
    <text evidence="2">Belongs to the MCU (TC 1.A.77) family.</text>
</comment>
<feature type="region of interest" description="Disordered" evidence="18">
    <location>
        <begin position="192"/>
        <end position="247"/>
    </location>
</feature>
<evidence type="ECO:0000256" key="11">
    <source>
        <dbReference type="ARBA" id="ARBA00023128"/>
    </source>
</evidence>
<keyword evidence="12 19" id="KW-0472">Membrane</keyword>
<evidence type="ECO:0000256" key="6">
    <source>
        <dbReference type="ARBA" id="ARBA00022692"/>
    </source>
</evidence>
<comment type="subcellular location">
    <subcellularLocation>
        <location evidence="1">Mitochondrion inner membrane</location>
        <topology evidence="1">Multi-pass membrane protein</topology>
    </subcellularLocation>
</comment>
<comment type="catalytic activity">
    <reaction evidence="14">
        <text>Ca(2+)(in) = Ca(2+)(out)</text>
        <dbReference type="Rhea" id="RHEA:29671"/>
        <dbReference type="ChEBI" id="CHEBI:29108"/>
    </reaction>
</comment>
<dbReference type="InterPro" id="IPR039055">
    <property type="entry name" value="MCU_fam"/>
</dbReference>
<dbReference type="PANTHER" id="PTHR13462:SF10">
    <property type="entry name" value="CALCIUM UNIPORTER PROTEIN, MITOCHONDRIAL"/>
    <property type="match status" value="1"/>
</dbReference>
<evidence type="ECO:0000256" key="17">
    <source>
        <dbReference type="ARBA" id="ARBA00045938"/>
    </source>
</evidence>
<feature type="compositionally biased region" description="Basic and acidic residues" evidence="18">
    <location>
        <begin position="237"/>
        <end position="247"/>
    </location>
</feature>
<evidence type="ECO:0000256" key="8">
    <source>
        <dbReference type="ARBA" id="ARBA00022837"/>
    </source>
</evidence>
<comment type="subunit">
    <text evidence="15">Homotetramer, assembles in a dimer or dimers configuration with two interfaces.</text>
</comment>
<accession>A0A175VWM1</accession>
<evidence type="ECO:0000256" key="16">
    <source>
        <dbReference type="ARBA" id="ARBA00044981"/>
    </source>
</evidence>
<comment type="function">
    <text evidence="17">Highly selective calcium channel localized to the inner mitochondrial membrane, which mediates calcium uptake into the mitochondrial matrix. Mitochondrial calcium homeostasis plays key roles in cellular physiology and regulates ATP production, cytoplasmic calcium signals and activation of cell death pathways. Sufficient to operate as a pore-forming channel without the need of calcium-sensor or auxiliary subunit.</text>
</comment>
<dbReference type="GO" id="GO:0005262">
    <property type="term" value="F:calcium channel activity"/>
    <property type="evidence" value="ECO:0007669"/>
    <property type="project" value="UniProtKB-KW"/>
</dbReference>
<feature type="transmembrane region" description="Helical" evidence="19">
    <location>
        <begin position="359"/>
        <end position="378"/>
    </location>
</feature>
<dbReference type="STRING" id="100816.A0A175VWM1"/>
<feature type="compositionally biased region" description="Basic residues" evidence="18">
    <location>
        <begin position="477"/>
        <end position="486"/>
    </location>
</feature>
<feature type="compositionally biased region" description="Low complexity" evidence="18">
    <location>
        <begin position="494"/>
        <end position="513"/>
    </location>
</feature>
<evidence type="ECO:0000256" key="14">
    <source>
        <dbReference type="ARBA" id="ARBA00036634"/>
    </source>
</evidence>
<evidence type="ECO:0000256" key="9">
    <source>
        <dbReference type="ARBA" id="ARBA00022989"/>
    </source>
</evidence>
<evidence type="ECO:0000313" key="23">
    <source>
        <dbReference type="Proteomes" id="UP000078237"/>
    </source>
</evidence>
<feature type="domain" description="Calcium uniporter protein C-terminal" evidence="20">
    <location>
        <begin position="289"/>
        <end position="413"/>
    </location>
</feature>
<keyword evidence="13" id="KW-0407">Ion channel</keyword>
<dbReference type="GO" id="GO:0051560">
    <property type="term" value="P:mitochondrial calcium ion homeostasis"/>
    <property type="evidence" value="ECO:0007669"/>
    <property type="project" value="InterPro"/>
</dbReference>
<feature type="compositionally biased region" description="Basic and acidic residues" evidence="18">
    <location>
        <begin position="54"/>
        <end position="79"/>
    </location>
</feature>
<feature type="region of interest" description="Disordered" evidence="18">
    <location>
        <begin position="446"/>
        <end position="513"/>
    </location>
</feature>